<gene>
    <name evidence="1" type="ordered locus">AM1_3881</name>
</gene>
<dbReference type="EMBL" id="CP000828">
    <property type="protein sequence ID" value="ABW28866.1"/>
    <property type="molecule type" value="Genomic_DNA"/>
</dbReference>
<dbReference type="RefSeq" id="WP_010472220.1">
    <property type="nucleotide sequence ID" value="NC_009925.1"/>
</dbReference>
<protein>
    <submittedName>
        <fullName evidence="1">Uncharacterized protein</fullName>
    </submittedName>
</protein>
<keyword evidence="2" id="KW-1185">Reference proteome</keyword>
<evidence type="ECO:0000313" key="2">
    <source>
        <dbReference type="Proteomes" id="UP000000268"/>
    </source>
</evidence>
<dbReference type="eggNOG" id="ENOG5033HHB">
    <property type="taxonomic scope" value="Bacteria"/>
</dbReference>
<dbReference type="HOGENOM" id="CLU_197650_1_0_3"/>
<organism evidence="1 2">
    <name type="scientific">Acaryochloris marina (strain MBIC 11017)</name>
    <dbReference type="NCBI Taxonomy" id="329726"/>
    <lineage>
        <taxon>Bacteria</taxon>
        <taxon>Bacillati</taxon>
        <taxon>Cyanobacteriota</taxon>
        <taxon>Cyanophyceae</taxon>
        <taxon>Acaryochloridales</taxon>
        <taxon>Acaryochloridaceae</taxon>
        <taxon>Acaryochloris</taxon>
    </lineage>
</organism>
<dbReference type="KEGG" id="amr:AM1_3881"/>
<proteinExistence type="predicted"/>
<reference evidence="1 2" key="1">
    <citation type="journal article" date="2008" name="Proc. Natl. Acad. Sci. U.S.A.">
        <title>Niche adaptation and genome expansion in the chlorophyll d-producing cyanobacterium Acaryochloris marina.</title>
        <authorList>
            <person name="Swingley W.D."/>
            <person name="Chen M."/>
            <person name="Cheung P.C."/>
            <person name="Conrad A.L."/>
            <person name="Dejesa L.C."/>
            <person name="Hao J."/>
            <person name="Honchak B.M."/>
            <person name="Karbach L.E."/>
            <person name="Kurdoglu A."/>
            <person name="Lahiri S."/>
            <person name="Mastrian S.D."/>
            <person name="Miyashita H."/>
            <person name="Page L."/>
            <person name="Ramakrishna P."/>
            <person name="Satoh S."/>
            <person name="Sattley W.M."/>
            <person name="Shimada Y."/>
            <person name="Taylor H.L."/>
            <person name="Tomo T."/>
            <person name="Tsuchiya T."/>
            <person name="Wang Z.T."/>
            <person name="Raymond J."/>
            <person name="Mimuro M."/>
            <person name="Blankenship R.E."/>
            <person name="Touchman J.W."/>
        </authorList>
    </citation>
    <scope>NUCLEOTIDE SEQUENCE [LARGE SCALE GENOMIC DNA]</scope>
    <source>
        <strain evidence="2">MBIC 11017</strain>
    </source>
</reference>
<name>B0C727_ACAM1</name>
<accession>B0C727</accession>
<dbReference type="AlphaFoldDB" id="B0C727"/>
<dbReference type="Proteomes" id="UP000000268">
    <property type="component" value="Chromosome"/>
</dbReference>
<evidence type="ECO:0000313" key="1">
    <source>
        <dbReference type="EMBL" id="ABW28866.1"/>
    </source>
</evidence>
<sequence>MISKSHQNWFPVWQYLNQPLFHSDIKLVLNPGRFWQQYRIEYLNRCWMRQCLPNHDPQR</sequence>
<dbReference type="OrthoDB" id="573720at2"/>